<accession>A0A7W7U9D8</accession>
<dbReference type="AlphaFoldDB" id="A0A7W7U9D8"/>
<keyword evidence="1" id="KW-0645">Protease</keyword>
<keyword evidence="1" id="KW-0378">Hydrolase</keyword>
<gene>
    <name evidence="1" type="ORF">GGE06_008316</name>
</gene>
<protein>
    <submittedName>
        <fullName evidence="1">ATP-dependent Clp protease ATP-binding subunit ClpA</fullName>
    </submittedName>
</protein>
<comment type="caution">
    <text evidence="1">The sequence shown here is derived from an EMBL/GenBank/DDBJ whole genome shotgun (WGS) entry which is preliminary data.</text>
</comment>
<keyword evidence="2" id="KW-1185">Reference proteome</keyword>
<proteinExistence type="predicted"/>
<sequence length="205" mass="21568">MHHPVPRPQPLPPPLSPRAELAPLLTPSLAAVAPLLTPSLAAVVSGARRRALRDGDRQIDTAHLLHSLVESDPEVGAAFEGGHQLARVLGYLAQRSIGYGLRWQRAEEGAANRRLLPAAREAESQGARTSPWSPAAAAALEGAFRRAAERGEPQAHGVDLLAAVAADPESRAVEVLRRAGVDPAVLAARVAALPAARDEEPSQQV</sequence>
<dbReference type="GO" id="GO:0008233">
    <property type="term" value="F:peptidase activity"/>
    <property type="evidence" value="ECO:0007669"/>
    <property type="project" value="UniProtKB-KW"/>
</dbReference>
<reference evidence="1 2" key="1">
    <citation type="submission" date="2020-08" db="EMBL/GenBank/DDBJ databases">
        <title>Genomic Encyclopedia of Type Strains, Phase III (KMG-III): the genomes of soil and plant-associated and newly described type strains.</title>
        <authorList>
            <person name="Whitman W."/>
        </authorList>
    </citation>
    <scope>NUCLEOTIDE SEQUENCE [LARGE SCALE GENOMIC DNA]</scope>
    <source>
        <strain evidence="1 2">SFB5A</strain>
    </source>
</reference>
<dbReference type="RefSeq" id="WP_184933196.1">
    <property type="nucleotide sequence ID" value="NZ_JACHJY010000020.1"/>
</dbReference>
<name>A0A7W7U9D8_9ACTN</name>
<dbReference type="SUPFAM" id="SSF81923">
    <property type="entry name" value="Double Clp-N motif"/>
    <property type="match status" value="1"/>
</dbReference>
<dbReference type="InterPro" id="IPR036628">
    <property type="entry name" value="Clp_N_dom_sf"/>
</dbReference>
<dbReference type="Gene3D" id="1.10.1780.10">
    <property type="entry name" value="Clp, N-terminal domain"/>
    <property type="match status" value="1"/>
</dbReference>
<organism evidence="1 2">
    <name type="scientific">Streptomyces nymphaeiformis</name>
    <dbReference type="NCBI Taxonomy" id="2663842"/>
    <lineage>
        <taxon>Bacteria</taxon>
        <taxon>Bacillati</taxon>
        <taxon>Actinomycetota</taxon>
        <taxon>Actinomycetes</taxon>
        <taxon>Kitasatosporales</taxon>
        <taxon>Streptomycetaceae</taxon>
        <taxon>Streptomyces</taxon>
    </lineage>
</organism>
<keyword evidence="1" id="KW-0547">Nucleotide-binding</keyword>
<evidence type="ECO:0000313" key="2">
    <source>
        <dbReference type="Proteomes" id="UP000582643"/>
    </source>
</evidence>
<dbReference type="GO" id="GO:0005524">
    <property type="term" value="F:ATP binding"/>
    <property type="evidence" value="ECO:0007669"/>
    <property type="project" value="UniProtKB-KW"/>
</dbReference>
<dbReference type="EMBL" id="JACHJY010000020">
    <property type="protein sequence ID" value="MBB4987344.1"/>
    <property type="molecule type" value="Genomic_DNA"/>
</dbReference>
<dbReference type="GO" id="GO:0006508">
    <property type="term" value="P:proteolysis"/>
    <property type="evidence" value="ECO:0007669"/>
    <property type="project" value="UniProtKB-KW"/>
</dbReference>
<evidence type="ECO:0000313" key="1">
    <source>
        <dbReference type="EMBL" id="MBB4987344.1"/>
    </source>
</evidence>
<dbReference type="Proteomes" id="UP000582643">
    <property type="component" value="Unassembled WGS sequence"/>
</dbReference>
<keyword evidence="1" id="KW-0067">ATP-binding</keyword>